<organism evidence="2 3">
    <name type="scientific">Penicillium frequentans</name>
    <dbReference type="NCBI Taxonomy" id="3151616"/>
    <lineage>
        <taxon>Eukaryota</taxon>
        <taxon>Fungi</taxon>
        <taxon>Dikarya</taxon>
        <taxon>Ascomycota</taxon>
        <taxon>Pezizomycotina</taxon>
        <taxon>Eurotiomycetes</taxon>
        <taxon>Eurotiomycetidae</taxon>
        <taxon>Eurotiales</taxon>
        <taxon>Aspergillaceae</taxon>
        <taxon>Penicillium</taxon>
    </lineage>
</organism>
<evidence type="ECO:0000256" key="1">
    <source>
        <dbReference type="SAM" id="Phobius"/>
    </source>
</evidence>
<comment type="caution">
    <text evidence="2">The sequence shown here is derived from an EMBL/GenBank/DDBJ whole genome shotgun (WGS) entry which is preliminary data.</text>
</comment>
<evidence type="ECO:0000313" key="3">
    <source>
        <dbReference type="Proteomes" id="UP001220324"/>
    </source>
</evidence>
<name>A0AAD6GFE7_9EURO</name>
<dbReference type="AlphaFoldDB" id="A0AAD6GFE7"/>
<evidence type="ECO:0000313" key="2">
    <source>
        <dbReference type="EMBL" id="KAJ5540723.1"/>
    </source>
</evidence>
<keyword evidence="1" id="KW-0472">Membrane</keyword>
<reference evidence="2 3" key="1">
    <citation type="journal article" date="2023" name="IMA Fungus">
        <title>Comparative genomic study of the Penicillium genus elucidates a diverse pangenome and 15 lateral gene transfer events.</title>
        <authorList>
            <person name="Petersen C."/>
            <person name="Sorensen T."/>
            <person name="Nielsen M.R."/>
            <person name="Sondergaard T.E."/>
            <person name="Sorensen J.L."/>
            <person name="Fitzpatrick D.A."/>
            <person name="Frisvad J.C."/>
            <person name="Nielsen K.L."/>
        </authorList>
    </citation>
    <scope>NUCLEOTIDE SEQUENCE [LARGE SCALE GENOMIC DNA]</scope>
    <source>
        <strain evidence="2 3">IBT 35679</strain>
    </source>
</reference>
<feature type="transmembrane region" description="Helical" evidence="1">
    <location>
        <begin position="15"/>
        <end position="36"/>
    </location>
</feature>
<protein>
    <submittedName>
        <fullName evidence="2">Uncharacterized protein</fullName>
    </submittedName>
</protein>
<dbReference type="Proteomes" id="UP001220324">
    <property type="component" value="Unassembled WGS sequence"/>
</dbReference>
<sequence length="59" mass="6809">MLKKILDNFARPCPYVPLVGIVATHFWAAEVFYAWFVRGNRLQHSPDKLSKPHMLVSVL</sequence>
<gene>
    <name evidence="2" type="ORF">N7494_005799</name>
</gene>
<accession>A0AAD6GFE7</accession>
<proteinExistence type="predicted"/>
<dbReference type="EMBL" id="JAQIZZ010000005">
    <property type="protein sequence ID" value="KAJ5540723.1"/>
    <property type="molecule type" value="Genomic_DNA"/>
</dbReference>
<keyword evidence="1" id="KW-1133">Transmembrane helix</keyword>
<keyword evidence="3" id="KW-1185">Reference proteome</keyword>
<keyword evidence="1" id="KW-0812">Transmembrane</keyword>